<proteinExistence type="predicted"/>
<evidence type="ECO:0000313" key="3">
    <source>
        <dbReference type="EMBL" id="KAK1441714.1"/>
    </source>
</evidence>
<dbReference type="EMBL" id="JAVEPI010000005">
    <property type="protein sequence ID" value="KAK1441714.1"/>
    <property type="molecule type" value="Genomic_DNA"/>
</dbReference>
<feature type="signal peptide" evidence="2">
    <location>
        <begin position="1"/>
        <end position="18"/>
    </location>
</feature>
<evidence type="ECO:0000256" key="1">
    <source>
        <dbReference type="SAM" id="MobiDB-lite"/>
    </source>
</evidence>
<accession>A0AAD8LJ06</accession>
<dbReference type="Proteomes" id="UP001230268">
    <property type="component" value="Unassembled WGS sequence"/>
</dbReference>
<keyword evidence="4" id="KW-1185">Reference proteome</keyword>
<sequence length="143" mass="16379">MDLTRVVLFLATVYQAYADDKTSETAAEGDSLSAAGASQVESASEMAVDDTDEAKQFTLSDEERKKLDFMIELLEKYRQGLSKLLLSRKVINENGEEEIRMYPDINLTKEDVDLIYKNFQRTLHHARECNATRMLQMDNPRVH</sequence>
<feature type="region of interest" description="Disordered" evidence="1">
    <location>
        <begin position="25"/>
        <end position="57"/>
    </location>
</feature>
<protein>
    <submittedName>
        <fullName evidence="3">Uncharacterized protein</fullName>
    </submittedName>
</protein>
<name>A0AAD8LJ06_BABGI</name>
<comment type="caution">
    <text evidence="3">The sequence shown here is derived from an EMBL/GenBank/DDBJ whole genome shotgun (WGS) entry which is preliminary data.</text>
</comment>
<reference evidence="3" key="1">
    <citation type="submission" date="2023-08" db="EMBL/GenBank/DDBJ databases">
        <title>Draft sequence of the Babesia gibsoni genome.</title>
        <authorList>
            <person name="Yamagishi J.Y."/>
            <person name="Xuan X.X."/>
        </authorList>
    </citation>
    <scope>NUCLEOTIDE SEQUENCE</scope>
    <source>
        <strain evidence="3">Azabu</strain>
    </source>
</reference>
<gene>
    <name evidence="3" type="ORF">BgAZ_500460</name>
</gene>
<evidence type="ECO:0000256" key="2">
    <source>
        <dbReference type="SAM" id="SignalP"/>
    </source>
</evidence>
<dbReference type="AlphaFoldDB" id="A0AAD8LJ06"/>
<keyword evidence="2" id="KW-0732">Signal</keyword>
<evidence type="ECO:0000313" key="4">
    <source>
        <dbReference type="Proteomes" id="UP001230268"/>
    </source>
</evidence>
<organism evidence="3 4">
    <name type="scientific">Babesia gibsoni</name>
    <dbReference type="NCBI Taxonomy" id="33632"/>
    <lineage>
        <taxon>Eukaryota</taxon>
        <taxon>Sar</taxon>
        <taxon>Alveolata</taxon>
        <taxon>Apicomplexa</taxon>
        <taxon>Aconoidasida</taxon>
        <taxon>Piroplasmida</taxon>
        <taxon>Babesiidae</taxon>
        <taxon>Babesia</taxon>
    </lineage>
</organism>
<feature type="chain" id="PRO_5042096496" evidence="2">
    <location>
        <begin position="19"/>
        <end position="143"/>
    </location>
</feature>